<name>A0A9K3D7V2_9EUKA</name>
<evidence type="ECO:0000256" key="1">
    <source>
        <dbReference type="SAM" id="MobiDB-lite"/>
    </source>
</evidence>
<accession>A0A9K3D7V2</accession>
<proteinExistence type="predicted"/>
<organism evidence="2 3">
    <name type="scientific">Kipferlia bialata</name>
    <dbReference type="NCBI Taxonomy" id="797122"/>
    <lineage>
        <taxon>Eukaryota</taxon>
        <taxon>Metamonada</taxon>
        <taxon>Carpediemonas-like organisms</taxon>
        <taxon>Kipferlia</taxon>
    </lineage>
</organism>
<reference evidence="2 3" key="1">
    <citation type="journal article" date="2018" name="PLoS ONE">
        <title>The draft genome of Kipferlia bialata reveals reductive genome evolution in fornicate parasites.</title>
        <authorList>
            <person name="Tanifuji G."/>
            <person name="Takabayashi S."/>
            <person name="Kume K."/>
            <person name="Takagi M."/>
            <person name="Nakayama T."/>
            <person name="Kamikawa R."/>
            <person name="Inagaki Y."/>
            <person name="Hashimoto T."/>
        </authorList>
    </citation>
    <scope>NUCLEOTIDE SEQUENCE [LARGE SCALE GENOMIC DNA]</scope>
    <source>
        <strain evidence="2">NY0173</strain>
    </source>
</reference>
<keyword evidence="3" id="KW-1185">Reference proteome</keyword>
<feature type="region of interest" description="Disordered" evidence="1">
    <location>
        <begin position="1"/>
        <end position="77"/>
    </location>
</feature>
<evidence type="ECO:0000313" key="3">
    <source>
        <dbReference type="Proteomes" id="UP000265618"/>
    </source>
</evidence>
<sequence>MSLSGLNRSLGTREHSASHNTVHKDLYRSPLAKPLPRVSSHAPPPPRMPVKTSPKRTRPLTSAASEPGSPVDNARRRELHTIKARIERSRIMSKSFSVRQDLRQKQEQEREKAERRANTAHSKSTAKWARRMSSSPFTVDLVAEYGKCPGTGYMMSAYGVLVTPQ</sequence>
<comment type="caution">
    <text evidence="2">The sequence shown here is derived from an EMBL/GenBank/DDBJ whole genome shotgun (WGS) entry which is preliminary data.</text>
</comment>
<feature type="compositionally biased region" description="Basic and acidic residues" evidence="1">
    <location>
        <begin position="100"/>
        <end position="117"/>
    </location>
</feature>
<dbReference type="EMBL" id="BDIP01006701">
    <property type="protein sequence ID" value="GIQ90813.1"/>
    <property type="molecule type" value="Genomic_DNA"/>
</dbReference>
<feature type="compositionally biased region" description="Basic and acidic residues" evidence="1">
    <location>
        <begin position="11"/>
        <end position="27"/>
    </location>
</feature>
<gene>
    <name evidence="2" type="ORF">KIPB_013752</name>
</gene>
<evidence type="ECO:0000313" key="2">
    <source>
        <dbReference type="EMBL" id="GIQ90813.1"/>
    </source>
</evidence>
<feature type="compositionally biased region" description="Polar residues" evidence="1">
    <location>
        <begin position="1"/>
        <end position="10"/>
    </location>
</feature>
<feature type="region of interest" description="Disordered" evidence="1">
    <location>
        <begin position="95"/>
        <end position="124"/>
    </location>
</feature>
<dbReference type="AlphaFoldDB" id="A0A9K3D7V2"/>
<dbReference type="Proteomes" id="UP000265618">
    <property type="component" value="Unassembled WGS sequence"/>
</dbReference>
<protein>
    <submittedName>
        <fullName evidence="2">Uncharacterized protein</fullName>
    </submittedName>
</protein>